<dbReference type="PRINTS" id="PR00133">
    <property type="entry name" value="GLHYDRLASE3"/>
</dbReference>
<proteinExistence type="inferred from homology"/>
<keyword evidence="2" id="KW-0378">Hydrolase</keyword>
<evidence type="ECO:0000256" key="2">
    <source>
        <dbReference type="ARBA" id="ARBA00022801"/>
    </source>
</evidence>
<dbReference type="Proteomes" id="UP000787625">
    <property type="component" value="Unassembled WGS sequence"/>
</dbReference>
<dbReference type="AlphaFoldDB" id="A0A9D2ZV58"/>
<evidence type="ECO:0000259" key="5">
    <source>
        <dbReference type="Pfam" id="PF00933"/>
    </source>
</evidence>
<dbReference type="GO" id="GO:0004553">
    <property type="term" value="F:hydrolase activity, hydrolyzing O-glycosyl compounds"/>
    <property type="evidence" value="ECO:0007669"/>
    <property type="project" value="InterPro"/>
</dbReference>
<gene>
    <name evidence="6" type="ORF">IAA93_08610</name>
</gene>
<feature type="signal peptide" evidence="4">
    <location>
        <begin position="1"/>
        <end position="21"/>
    </location>
</feature>
<evidence type="ECO:0000313" key="7">
    <source>
        <dbReference type="Proteomes" id="UP000787625"/>
    </source>
</evidence>
<dbReference type="InterPro" id="IPR036962">
    <property type="entry name" value="Glyco_hydro_3_N_sf"/>
</dbReference>
<dbReference type="PANTHER" id="PTHR30480:SF16">
    <property type="entry name" value="GLYCOSIDE HYDROLASE FAMILY 3 DOMAIN PROTEIN"/>
    <property type="match status" value="1"/>
</dbReference>
<reference evidence="6" key="1">
    <citation type="journal article" date="2021" name="PeerJ">
        <title>Extensive microbial diversity within the chicken gut microbiome revealed by metagenomics and culture.</title>
        <authorList>
            <person name="Gilroy R."/>
            <person name="Ravi A."/>
            <person name="Getino M."/>
            <person name="Pursley I."/>
            <person name="Horton D.L."/>
            <person name="Alikhan N.F."/>
            <person name="Baker D."/>
            <person name="Gharbi K."/>
            <person name="Hall N."/>
            <person name="Watson M."/>
            <person name="Adriaenssens E.M."/>
            <person name="Foster-Nyarko E."/>
            <person name="Jarju S."/>
            <person name="Secka A."/>
            <person name="Antonio M."/>
            <person name="Oren A."/>
            <person name="Chaudhuri R.R."/>
            <person name="La Ragione R."/>
            <person name="Hildebrand F."/>
            <person name="Pallen M.J."/>
        </authorList>
    </citation>
    <scope>NUCLEOTIDE SEQUENCE</scope>
    <source>
        <strain evidence="6">MalCec1-1739</strain>
    </source>
</reference>
<evidence type="ECO:0000256" key="3">
    <source>
        <dbReference type="ARBA" id="ARBA00023295"/>
    </source>
</evidence>
<sequence length="382" mass="41522">MTFTRVISAVLISFLSVFASATVMTDDDAEREVRRQAARMLIVGFRGDTIGEDVRHYVADLGVGGVILFDSDLTSGGGHGTRNIRSPRQLKSLCDGLKRLAGSDLLIAVDEEGGKVSRLKHVYGFPSTVSAEYMGERNDSAFTTAKSYAVAGTLRDAGININFAPSVDVNVNPACPVIGRLGRSFSSDPLVVADNAAWSIMAHHRRGIMTAIKHFPGHGSSRSDSHFGMTDVTDTWTESELIPFRRLIDAGLADVVMTAHIYNANLDSLYPATLSHNVIDGILRNQLNFDGVVMTDDMYMEAIVNHYTLSEAVIRAINAGCDMLILGNNSPSGYFPGRPDEVIDIIVNAVLTGEISRERLDESARRIDDLFARIRKLAAADE</sequence>
<evidence type="ECO:0000256" key="4">
    <source>
        <dbReference type="SAM" id="SignalP"/>
    </source>
</evidence>
<feature type="chain" id="PRO_5038383121" description="Glycoside hydrolase family 3 N-terminal domain-containing protein" evidence="4">
    <location>
        <begin position="22"/>
        <end position="382"/>
    </location>
</feature>
<dbReference type="GO" id="GO:0005975">
    <property type="term" value="P:carbohydrate metabolic process"/>
    <property type="evidence" value="ECO:0007669"/>
    <property type="project" value="InterPro"/>
</dbReference>
<keyword evidence="3" id="KW-0326">Glycosidase</keyword>
<dbReference type="PANTHER" id="PTHR30480">
    <property type="entry name" value="BETA-HEXOSAMINIDASE-RELATED"/>
    <property type="match status" value="1"/>
</dbReference>
<evidence type="ECO:0000256" key="1">
    <source>
        <dbReference type="ARBA" id="ARBA00005336"/>
    </source>
</evidence>
<dbReference type="InterPro" id="IPR001764">
    <property type="entry name" value="Glyco_hydro_3_N"/>
</dbReference>
<dbReference type="SUPFAM" id="SSF51445">
    <property type="entry name" value="(Trans)glycosidases"/>
    <property type="match status" value="1"/>
</dbReference>
<dbReference type="EMBL" id="DWUP01000199">
    <property type="protein sequence ID" value="HJD53767.1"/>
    <property type="molecule type" value="Genomic_DNA"/>
</dbReference>
<evidence type="ECO:0000313" key="6">
    <source>
        <dbReference type="EMBL" id="HJD53767.1"/>
    </source>
</evidence>
<reference evidence="6" key="2">
    <citation type="submission" date="2021-04" db="EMBL/GenBank/DDBJ databases">
        <authorList>
            <person name="Gilroy R."/>
        </authorList>
    </citation>
    <scope>NUCLEOTIDE SEQUENCE</scope>
    <source>
        <strain evidence="6">MalCec1-1739</strain>
    </source>
</reference>
<dbReference type="InterPro" id="IPR017853">
    <property type="entry name" value="GH"/>
</dbReference>
<dbReference type="Pfam" id="PF00933">
    <property type="entry name" value="Glyco_hydro_3"/>
    <property type="match status" value="1"/>
</dbReference>
<keyword evidence="4" id="KW-0732">Signal</keyword>
<name>A0A9D2ZV58_9BACT</name>
<feature type="domain" description="Glycoside hydrolase family 3 N-terminal" evidence="5">
    <location>
        <begin position="38"/>
        <end position="368"/>
    </location>
</feature>
<accession>A0A9D2ZV58</accession>
<comment type="similarity">
    <text evidence="1">Belongs to the glycosyl hydrolase 3 family.</text>
</comment>
<comment type="caution">
    <text evidence="6">The sequence shown here is derived from an EMBL/GenBank/DDBJ whole genome shotgun (WGS) entry which is preliminary data.</text>
</comment>
<dbReference type="InterPro" id="IPR050226">
    <property type="entry name" value="NagZ_Beta-hexosaminidase"/>
</dbReference>
<protein>
    <recommendedName>
        <fullName evidence="5">Glycoside hydrolase family 3 N-terminal domain-containing protein</fullName>
    </recommendedName>
</protein>
<dbReference type="GO" id="GO:0009254">
    <property type="term" value="P:peptidoglycan turnover"/>
    <property type="evidence" value="ECO:0007669"/>
    <property type="project" value="TreeGrafter"/>
</dbReference>
<dbReference type="Gene3D" id="3.20.20.300">
    <property type="entry name" value="Glycoside hydrolase, family 3, N-terminal domain"/>
    <property type="match status" value="1"/>
</dbReference>
<organism evidence="6 7">
    <name type="scientific">Candidatus Avibacteroides avistercoris</name>
    <dbReference type="NCBI Taxonomy" id="2840690"/>
    <lineage>
        <taxon>Bacteria</taxon>
        <taxon>Pseudomonadati</taxon>
        <taxon>Bacteroidota</taxon>
        <taxon>Bacteroidia</taxon>
        <taxon>Bacteroidales</taxon>
        <taxon>Bacteroidaceae</taxon>
        <taxon>Bacteroidaceae incertae sedis</taxon>
        <taxon>Candidatus Avibacteroides</taxon>
    </lineage>
</organism>